<feature type="domain" description="Retrovirus-related Pol polyprotein from transposon TNT 1-94-like beta-barrel" evidence="1">
    <location>
        <begin position="41"/>
        <end position="120"/>
    </location>
</feature>
<dbReference type="InterPro" id="IPR054722">
    <property type="entry name" value="PolX-like_BBD"/>
</dbReference>
<keyword evidence="3" id="KW-1185">Reference proteome</keyword>
<reference evidence="2 3" key="1">
    <citation type="submission" date="2018-08" db="EMBL/GenBank/DDBJ databases">
        <title>Aphanomyces genome sequencing and annotation.</title>
        <authorList>
            <person name="Minardi D."/>
            <person name="Oidtmann B."/>
            <person name="Van Der Giezen M."/>
            <person name="Studholme D.J."/>
        </authorList>
    </citation>
    <scope>NUCLEOTIDE SEQUENCE [LARGE SCALE GENOMIC DNA]</scope>
    <source>
        <strain evidence="2 3">NJM0002</strain>
    </source>
</reference>
<dbReference type="AlphaFoldDB" id="A0A3R6YRG8"/>
<sequence length="189" mass="21088">GIQRKCLLLPEEHQVNNVEATDEGFILATTHDAVDDFSDGWLLDTACTADVTGDKSKFSKLFKCGAVTLRLADNSALTANHSGALSIQVEDNYRIERANAKYVPGVMKNLLSYRQLLLDGFELVRWDLSNCVMIKANSRIERETIPKLVQRHLRLAHLNFGAIKQVARSNVVDGLDLTKSDLAQDSFER</sequence>
<accession>A0A3R6YRG8</accession>
<comment type="caution">
    <text evidence="2">The sequence shown here is derived from an EMBL/GenBank/DDBJ whole genome shotgun (WGS) entry which is preliminary data.</text>
</comment>
<gene>
    <name evidence="2" type="ORF">DYB32_010282</name>
</gene>
<dbReference type="EMBL" id="QUSY01002995">
    <property type="protein sequence ID" value="RHY19144.1"/>
    <property type="molecule type" value="Genomic_DNA"/>
</dbReference>
<evidence type="ECO:0000313" key="3">
    <source>
        <dbReference type="Proteomes" id="UP000285060"/>
    </source>
</evidence>
<name>A0A3R6YRG8_9STRA</name>
<feature type="non-terminal residue" evidence="2">
    <location>
        <position position="1"/>
    </location>
</feature>
<dbReference type="Proteomes" id="UP000285060">
    <property type="component" value="Unassembled WGS sequence"/>
</dbReference>
<evidence type="ECO:0000313" key="2">
    <source>
        <dbReference type="EMBL" id="RHY19144.1"/>
    </source>
</evidence>
<organism evidence="2 3">
    <name type="scientific">Aphanomyces invadans</name>
    <dbReference type="NCBI Taxonomy" id="157072"/>
    <lineage>
        <taxon>Eukaryota</taxon>
        <taxon>Sar</taxon>
        <taxon>Stramenopiles</taxon>
        <taxon>Oomycota</taxon>
        <taxon>Saprolegniomycetes</taxon>
        <taxon>Saprolegniales</taxon>
        <taxon>Verrucalvaceae</taxon>
        <taxon>Aphanomyces</taxon>
    </lineage>
</organism>
<proteinExistence type="predicted"/>
<dbReference type="Pfam" id="PF22936">
    <property type="entry name" value="Pol_BBD"/>
    <property type="match status" value="1"/>
</dbReference>
<evidence type="ECO:0000259" key="1">
    <source>
        <dbReference type="Pfam" id="PF22936"/>
    </source>
</evidence>
<protein>
    <recommendedName>
        <fullName evidence="1">Retrovirus-related Pol polyprotein from transposon TNT 1-94-like beta-barrel domain-containing protein</fullName>
    </recommendedName>
</protein>